<evidence type="ECO:0000313" key="2">
    <source>
        <dbReference type="EMBL" id="AOS46200.1"/>
    </source>
</evidence>
<gene>
    <name evidence="2" type="ORF">Verru16b_03297</name>
</gene>
<dbReference type="EMBL" id="CP016094">
    <property type="protein sequence ID" value="AOS46200.1"/>
    <property type="molecule type" value="Genomic_DNA"/>
</dbReference>
<accession>A0A1D8AZ80</accession>
<feature type="domain" description="DUF6265" evidence="1">
    <location>
        <begin position="34"/>
        <end position="140"/>
    </location>
</feature>
<dbReference type="STRING" id="1838286.Verru16b_03297"/>
<reference evidence="2 3" key="1">
    <citation type="submission" date="2016-06" db="EMBL/GenBank/DDBJ databases">
        <title>Three novel species with peptidoglycan cell walls form the new genus Lacunisphaera gen. nov. in the family Opitutaceae of the verrucomicrobial subdivision 4.</title>
        <authorList>
            <person name="Rast P."/>
            <person name="Gloeckner I."/>
            <person name="Jogler M."/>
            <person name="Boedeker C."/>
            <person name="Jeske O."/>
            <person name="Wiegand S."/>
            <person name="Reinhardt R."/>
            <person name="Schumann P."/>
            <person name="Rohde M."/>
            <person name="Spring S."/>
            <person name="Gloeckner F.O."/>
            <person name="Jogler C."/>
        </authorList>
    </citation>
    <scope>NUCLEOTIDE SEQUENCE [LARGE SCALE GENOMIC DNA]</scope>
    <source>
        <strain evidence="2 3">IG16b</strain>
    </source>
</reference>
<keyword evidence="3" id="KW-1185">Reference proteome</keyword>
<dbReference type="RefSeq" id="WP_069963278.1">
    <property type="nucleotide sequence ID" value="NZ_CP016094.1"/>
</dbReference>
<dbReference type="InterPro" id="IPR046232">
    <property type="entry name" value="DUF6265"/>
</dbReference>
<dbReference type="AlphaFoldDB" id="A0A1D8AZ80"/>
<dbReference type="Pfam" id="PF19780">
    <property type="entry name" value="DUF6265"/>
    <property type="match status" value="1"/>
</dbReference>
<name>A0A1D8AZ80_9BACT</name>
<protein>
    <recommendedName>
        <fullName evidence="1">DUF6265 domain-containing protein</fullName>
    </recommendedName>
</protein>
<proteinExistence type="predicted"/>
<dbReference type="OrthoDB" id="5382295at2"/>
<dbReference type="KEGG" id="obg:Verru16b_03297"/>
<dbReference type="Proteomes" id="UP000095228">
    <property type="component" value="Chromosome"/>
</dbReference>
<organism evidence="2 3">
    <name type="scientific">Lacunisphaera limnophila</name>
    <dbReference type="NCBI Taxonomy" id="1838286"/>
    <lineage>
        <taxon>Bacteria</taxon>
        <taxon>Pseudomonadati</taxon>
        <taxon>Verrucomicrobiota</taxon>
        <taxon>Opitutia</taxon>
        <taxon>Opitutales</taxon>
        <taxon>Opitutaceae</taxon>
        <taxon>Lacunisphaera</taxon>
    </lineage>
</organism>
<sequence>MTIIRHFLLICLLPLALLGQETKEIAPSLERLTWLAGNWRLERNGRVVDEQWMAPAGGAMLGMSRTVAKSRVVEHEFMQIRVGPGGELYYIAQPSGQKEAAFRLLTQTETETVFENKEHDFPQTIGYSLRPDGSVLAWIAGPRDDGTTRRVEFPFRRIKP</sequence>
<evidence type="ECO:0000313" key="3">
    <source>
        <dbReference type="Proteomes" id="UP000095228"/>
    </source>
</evidence>
<evidence type="ECO:0000259" key="1">
    <source>
        <dbReference type="Pfam" id="PF19780"/>
    </source>
</evidence>